<dbReference type="RefSeq" id="WP_133107788.1">
    <property type="nucleotide sequence ID" value="NZ_CACRYJ010000025.1"/>
</dbReference>
<reference evidence="1 2" key="1">
    <citation type="submission" date="2019-11" db="EMBL/GenBank/DDBJ databases">
        <authorList>
            <person name="Criscuolo A."/>
        </authorList>
    </citation>
    <scope>NUCLEOTIDE SEQUENCE [LARGE SCALE GENOMIC DNA]</scope>
    <source>
        <strain evidence="1">CIP111667</strain>
    </source>
</reference>
<accession>A0A7M4DI90</accession>
<comment type="caution">
    <text evidence="1">The sequence shown here is derived from an EMBL/GenBank/DDBJ whole genome shotgun (WGS) entry which is preliminary data.</text>
</comment>
<gene>
    <name evidence="1" type="ORF">HALOF300_01841</name>
</gene>
<organism evidence="1 2">
    <name type="scientific">Occultella aeris</name>
    <dbReference type="NCBI Taxonomy" id="2761496"/>
    <lineage>
        <taxon>Bacteria</taxon>
        <taxon>Bacillati</taxon>
        <taxon>Actinomycetota</taxon>
        <taxon>Actinomycetes</taxon>
        <taxon>Micrococcales</taxon>
        <taxon>Ruaniaceae</taxon>
        <taxon>Occultella</taxon>
    </lineage>
</organism>
<keyword evidence="2" id="KW-1185">Reference proteome</keyword>
<dbReference type="AlphaFoldDB" id="A0A7M4DI90"/>
<evidence type="ECO:0000313" key="1">
    <source>
        <dbReference type="EMBL" id="VZO36656.1"/>
    </source>
</evidence>
<protein>
    <submittedName>
        <fullName evidence="1">Uncharacterized protein</fullName>
    </submittedName>
</protein>
<evidence type="ECO:0000313" key="2">
    <source>
        <dbReference type="Proteomes" id="UP000419743"/>
    </source>
</evidence>
<dbReference type="Proteomes" id="UP000419743">
    <property type="component" value="Unassembled WGS sequence"/>
</dbReference>
<dbReference type="EMBL" id="CACRYJ010000025">
    <property type="protein sequence ID" value="VZO36656.1"/>
    <property type="molecule type" value="Genomic_DNA"/>
</dbReference>
<sequence>MYESPMIQEVGSVRDLTLGEGWAGSDDTFLYFIRYGTDPSS</sequence>
<dbReference type="NCBIfam" id="NF033521">
    <property type="entry name" value="lasso_leader_L3"/>
    <property type="match status" value="1"/>
</dbReference>
<name>A0A7M4DI90_9MICO</name>
<proteinExistence type="predicted"/>